<protein>
    <submittedName>
        <fullName evidence="2">Septum formation initiator family protein</fullName>
    </submittedName>
</protein>
<dbReference type="EMBL" id="JAJEPR010000001">
    <property type="protein sequence ID" value="MCC2188396.1"/>
    <property type="molecule type" value="Genomic_DNA"/>
</dbReference>
<proteinExistence type="predicted"/>
<keyword evidence="1" id="KW-0175">Coiled coil</keyword>
<dbReference type="InterPro" id="IPR007060">
    <property type="entry name" value="FtsL/DivIC"/>
</dbReference>
<dbReference type="Pfam" id="PF04977">
    <property type="entry name" value="DivIC"/>
    <property type="match status" value="1"/>
</dbReference>
<sequence>MKQKRRKKRKGSNRGVTSICFIVLILLVILSVQSQGLKEKLKVYAAQQEELQQKIDSETARTDEIKKLEEYKNTTEYVEEIAKDKLGLVYKDEIIFKPSN</sequence>
<evidence type="ECO:0000313" key="3">
    <source>
        <dbReference type="Proteomes" id="UP001197875"/>
    </source>
</evidence>
<evidence type="ECO:0000256" key="1">
    <source>
        <dbReference type="SAM" id="Coils"/>
    </source>
</evidence>
<name>A0AAE3J4F4_9FIRM</name>
<keyword evidence="3" id="KW-1185">Reference proteome</keyword>
<accession>A0AAE3J4F4</accession>
<organism evidence="2 3">
    <name type="scientific">Fusicatenibacter faecihominis</name>
    <dbReference type="NCBI Taxonomy" id="2881276"/>
    <lineage>
        <taxon>Bacteria</taxon>
        <taxon>Bacillati</taxon>
        <taxon>Bacillota</taxon>
        <taxon>Clostridia</taxon>
        <taxon>Lachnospirales</taxon>
        <taxon>Lachnospiraceae</taxon>
        <taxon>Fusicatenibacter</taxon>
    </lineage>
</organism>
<comment type="caution">
    <text evidence="2">The sequence shown here is derived from an EMBL/GenBank/DDBJ whole genome shotgun (WGS) entry which is preliminary data.</text>
</comment>
<reference evidence="2 3" key="1">
    <citation type="submission" date="2021-10" db="EMBL/GenBank/DDBJ databases">
        <title>Anaerobic single-cell dispensing facilitates the cultivation of human gut bacteria.</title>
        <authorList>
            <person name="Afrizal A."/>
        </authorList>
    </citation>
    <scope>NUCLEOTIDE SEQUENCE [LARGE SCALE GENOMIC DNA]</scope>
    <source>
        <strain evidence="2 3">CLA-AA-H277</strain>
    </source>
</reference>
<dbReference type="RefSeq" id="WP_178046194.1">
    <property type="nucleotide sequence ID" value="NZ_JAJEPR010000001.1"/>
</dbReference>
<dbReference type="AlphaFoldDB" id="A0AAE3J4F4"/>
<gene>
    <name evidence="2" type="ORF">LKD71_00930</name>
</gene>
<evidence type="ECO:0000313" key="2">
    <source>
        <dbReference type="EMBL" id="MCC2188396.1"/>
    </source>
</evidence>
<feature type="coiled-coil region" evidence="1">
    <location>
        <begin position="34"/>
        <end position="61"/>
    </location>
</feature>
<dbReference type="Proteomes" id="UP001197875">
    <property type="component" value="Unassembled WGS sequence"/>
</dbReference>